<gene>
    <name evidence="1" type="ORF">JP36_08940</name>
</gene>
<protein>
    <submittedName>
        <fullName evidence="1">Uncharacterized protein</fullName>
    </submittedName>
</protein>
<sequence>MDRQIIQICSSSDSGVFVLCSDGSIWNLWQGRKWRLLPEIPQGKPSYKAYLDECINDLRIKDRVRILSEDEKKELLDLLEQRKKYEFFIR</sequence>
<proteinExistence type="predicted"/>
<name>A0A0A2XWP4_9PAST</name>
<dbReference type="STRING" id="155515.JP36_08940"/>
<dbReference type="Proteomes" id="UP000030539">
    <property type="component" value="Unassembled WGS sequence"/>
</dbReference>
<evidence type="ECO:0000313" key="1">
    <source>
        <dbReference type="EMBL" id="KGQ36836.1"/>
    </source>
</evidence>
<evidence type="ECO:0000313" key="2">
    <source>
        <dbReference type="Proteomes" id="UP000030539"/>
    </source>
</evidence>
<dbReference type="AlphaFoldDB" id="A0A0A2XWP4"/>
<dbReference type="RefSeq" id="WP_039173941.1">
    <property type="nucleotide sequence ID" value="NZ_JPXX01000023.1"/>
</dbReference>
<reference evidence="1 2" key="1">
    <citation type="submission" date="2014-08" db="EMBL/GenBank/DDBJ databases">
        <title>Chaperone-usher fimbriae in a diverse selection of Gallibacterium genomes.</title>
        <authorList>
            <person name="Kudirkiene E."/>
            <person name="Bager R.J."/>
            <person name="Johnson T.J."/>
            <person name="Bojesen A.M."/>
        </authorList>
    </citation>
    <scope>NUCLEOTIDE SEQUENCE [LARGE SCALE GENOMIC DNA]</scope>
    <source>
        <strain evidence="1 2">CCM5974</strain>
    </source>
</reference>
<comment type="caution">
    <text evidence="1">The sequence shown here is derived from an EMBL/GenBank/DDBJ whole genome shotgun (WGS) entry which is preliminary data.</text>
</comment>
<accession>A0A0A2XWP4</accession>
<dbReference type="EMBL" id="JPXX01000023">
    <property type="protein sequence ID" value="KGQ36836.1"/>
    <property type="molecule type" value="Genomic_DNA"/>
</dbReference>
<organism evidence="1 2">
    <name type="scientific">Gallibacterium genomosp. 1</name>
    <dbReference type="NCBI Taxonomy" id="155515"/>
    <lineage>
        <taxon>Bacteria</taxon>
        <taxon>Pseudomonadati</taxon>
        <taxon>Pseudomonadota</taxon>
        <taxon>Gammaproteobacteria</taxon>
        <taxon>Pasteurellales</taxon>
        <taxon>Pasteurellaceae</taxon>
        <taxon>Gallibacterium</taxon>
    </lineage>
</organism>